<dbReference type="Proteomes" id="UP000632222">
    <property type="component" value="Unassembled WGS sequence"/>
</dbReference>
<protein>
    <submittedName>
        <fullName evidence="1">Uncharacterized protein</fullName>
    </submittedName>
</protein>
<dbReference type="RefSeq" id="WP_189003651.1">
    <property type="nucleotide sequence ID" value="NZ_BMOD01000011.1"/>
</dbReference>
<accession>A0ABQ2D1E6</accession>
<evidence type="ECO:0000313" key="1">
    <source>
        <dbReference type="EMBL" id="GGJ41739.1"/>
    </source>
</evidence>
<gene>
    <name evidence="1" type="ORF">GCM10008938_29740</name>
</gene>
<dbReference type="EMBL" id="BMOD01000011">
    <property type="protein sequence ID" value="GGJ41739.1"/>
    <property type="molecule type" value="Genomic_DNA"/>
</dbReference>
<proteinExistence type="predicted"/>
<reference evidence="2" key="1">
    <citation type="journal article" date="2019" name="Int. J. Syst. Evol. Microbiol.">
        <title>The Global Catalogue of Microorganisms (GCM) 10K type strain sequencing project: providing services to taxonomists for standard genome sequencing and annotation.</title>
        <authorList>
            <consortium name="The Broad Institute Genomics Platform"/>
            <consortium name="The Broad Institute Genome Sequencing Center for Infectious Disease"/>
            <person name="Wu L."/>
            <person name="Ma J."/>
        </authorList>
    </citation>
    <scope>NUCLEOTIDE SEQUENCE [LARGE SCALE GENOMIC DNA]</scope>
    <source>
        <strain evidence="2">JCM 14370</strain>
    </source>
</reference>
<sequence length="68" mass="7956">MQDPVDMRQLEVQDRYQTYLKDLQQHHLSNQVPSLMRLKAAHTLRTLADLLEGKARVMVVYPEHIKAS</sequence>
<organism evidence="1 2">
    <name type="scientific">Deinococcus roseus</name>
    <dbReference type="NCBI Taxonomy" id="392414"/>
    <lineage>
        <taxon>Bacteria</taxon>
        <taxon>Thermotogati</taxon>
        <taxon>Deinococcota</taxon>
        <taxon>Deinococci</taxon>
        <taxon>Deinococcales</taxon>
        <taxon>Deinococcaceae</taxon>
        <taxon>Deinococcus</taxon>
    </lineage>
</organism>
<name>A0ABQ2D1E6_9DEIO</name>
<keyword evidence="2" id="KW-1185">Reference proteome</keyword>
<evidence type="ECO:0000313" key="2">
    <source>
        <dbReference type="Proteomes" id="UP000632222"/>
    </source>
</evidence>
<comment type="caution">
    <text evidence="1">The sequence shown here is derived from an EMBL/GenBank/DDBJ whole genome shotgun (WGS) entry which is preliminary data.</text>
</comment>